<feature type="binding site" evidence="10">
    <location>
        <position position="373"/>
    </location>
    <ligand>
        <name>Zn(2+)</name>
        <dbReference type="ChEBI" id="CHEBI:29105"/>
        <note>catalytic</note>
    </ligand>
</feature>
<dbReference type="InterPro" id="IPR014782">
    <property type="entry name" value="Peptidase_M1_dom"/>
</dbReference>
<dbReference type="GO" id="GO:0006508">
    <property type="term" value="P:proteolysis"/>
    <property type="evidence" value="ECO:0007669"/>
    <property type="project" value="UniProtKB-KW"/>
</dbReference>
<dbReference type="Gene3D" id="3.30.2010.30">
    <property type="match status" value="1"/>
</dbReference>
<dbReference type="GO" id="GO:0070006">
    <property type="term" value="F:metalloaminopeptidase activity"/>
    <property type="evidence" value="ECO:0007669"/>
    <property type="project" value="UniProtKB-ARBA"/>
</dbReference>
<dbReference type="SUPFAM" id="SSF63737">
    <property type="entry name" value="Leukotriene A4 hydrolase N-terminal domain"/>
    <property type="match status" value="1"/>
</dbReference>
<reference evidence="12 13" key="1">
    <citation type="journal article" date="2016" name="Nat. Commun.">
        <title>Extremotolerant tardigrade genome and improved radiotolerance of human cultured cells by tardigrade-unique protein.</title>
        <authorList>
            <person name="Hashimoto T."/>
            <person name="Horikawa D.D."/>
            <person name="Saito Y."/>
            <person name="Kuwahara H."/>
            <person name="Kozuka-Hata H."/>
            <person name="Shin-I T."/>
            <person name="Minakuchi Y."/>
            <person name="Ohishi K."/>
            <person name="Motoyama A."/>
            <person name="Aizu T."/>
            <person name="Enomoto A."/>
            <person name="Kondo K."/>
            <person name="Tanaka S."/>
            <person name="Hara Y."/>
            <person name="Koshikawa S."/>
            <person name="Sagara H."/>
            <person name="Miura T."/>
            <person name="Yokobori S."/>
            <person name="Miyagawa K."/>
            <person name="Suzuki Y."/>
            <person name="Kubo T."/>
            <person name="Oyama M."/>
            <person name="Kohara Y."/>
            <person name="Fujiyama A."/>
            <person name="Arakawa K."/>
            <person name="Katayama T."/>
            <person name="Toyoda A."/>
            <person name="Kunieda T."/>
        </authorList>
    </citation>
    <scope>NUCLEOTIDE SEQUENCE [LARGE SCALE GENOMIC DNA]</scope>
    <source>
        <strain evidence="12 13">YOKOZUNA-1</strain>
    </source>
</reference>
<keyword evidence="8" id="KW-0482">Metalloprotease</keyword>
<comment type="cofactor">
    <cofactor evidence="10">
        <name>Zn(2+)</name>
        <dbReference type="ChEBI" id="CHEBI:29105"/>
    </cofactor>
    <text evidence="10">Binds 1 zinc ion per subunit.</text>
</comment>
<dbReference type="InterPro" id="IPR038502">
    <property type="entry name" value="M1_LTA-4_hydro/amino_C_sf"/>
</dbReference>
<feature type="active site" description="Proton donor" evidence="9">
    <location>
        <position position="457"/>
    </location>
</feature>
<feature type="domain" description="Peptidase M1 leukotriene A4 hydrolase/aminopeptidase C-terminal" evidence="11">
    <location>
        <begin position="539"/>
        <end position="681"/>
    </location>
</feature>
<evidence type="ECO:0000256" key="10">
    <source>
        <dbReference type="PIRSR" id="PIRSR634015-3"/>
    </source>
</evidence>
<dbReference type="FunFam" id="1.10.390.10:FF:000003">
    <property type="entry name" value="Leukotriene A(4) hydrolase"/>
    <property type="match status" value="1"/>
</dbReference>
<keyword evidence="5 10" id="KW-0479">Metal-binding</keyword>
<dbReference type="EMBL" id="BDGG01000008">
    <property type="protein sequence ID" value="GAV02154.1"/>
    <property type="molecule type" value="Genomic_DNA"/>
</dbReference>
<dbReference type="InterPro" id="IPR027268">
    <property type="entry name" value="Peptidase_M4/M1_CTD_sf"/>
</dbReference>
<keyword evidence="13" id="KW-1185">Reference proteome</keyword>
<dbReference type="PANTHER" id="PTHR45726:SF3">
    <property type="entry name" value="LEUKOTRIENE A-4 HYDROLASE"/>
    <property type="match status" value="1"/>
</dbReference>
<dbReference type="GO" id="GO:0004301">
    <property type="term" value="F:epoxide hydrolase activity"/>
    <property type="evidence" value="ECO:0007669"/>
    <property type="project" value="TreeGrafter"/>
</dbReference>
<comment type="similarity">
    <text evidence="2">Belongs to the peptidase M1 family.</text>
</comment>
<dbReference type="Proteomes" id="UP000186922">
    <property type="component" value="Unassembled WGS sequence"/>
</dbReference>
<dbReference type="InterPro" id="IPR016024">
    <property type="entry name" value="ARM-type_fold"/>
</dbReference>
<dbReference type="FunFam" id="3.30.2010.30:FF:000001">
    <property type="entry name" value="Leukotriene A(4) hydrolase"/>
    <property type="match status" value="1"/>
</dbReference>
<keyword evidence="4" id="KW-0645">Protease</keyword>
<dbReference type="SUPFAM" id="SSF55486">
    <property type="entry name" value="Metalloproteases ('zincins'), catalytic domain"/>
    <property type="match status" value="1"/>
</dbReference>
<dbReference type="PANTHER" id="PTHR45726">
    <property type="entry name" value="LEUKOTRIENE A-4 HYDROLASE"/>
    <property type="match status" value="1"/>
</dbReference>
<dbReference type="FunFam" id="1.25.40.320:FF:000001">
    <property type="entry name" value="Leukotriene A(4) hydrolase"/>
    <property type="match status" value="1"/>
</dbReference>
<dbReference type="Gene3D" id="1.25.40.320">
    <property type="entry name" value="Peptidase M1, leukotriene A4 hydrolase/aminopeptidase C-terminal domain"/>
    <property type="match status" value="1"/>
</dbReference>
<sequence length="686" mass="76947">MIGVFTGAIAVGLLGLTSLLYTRWMATQQRGASEEISDKFNELDEFKPDEGVAEWGHCEGDHQHCHTEGMAAPDRFSVDPSTLSRPDFWRVLSTHFDLAADFDKKVLKGYVDLVIEKQASEENTLVLDTRDLTIESAAVLDGKRETAVPFVVGKGGDFRGAKLKINLPPSSSSKLTIRIKYATSPGSSGLVWLRPEQTSTKTHPYLYSHSEAIHGRSIFPCQDTPSVKSTYTAKITVDEGLTVLMSAVGKGAASPAINGQVSFEFEQKVPIPSYLVAIAIGNVESRKIGPRSRVWAEGNVVDRAAYEFAETEEMLQAAEALVGPYVWGVYDLLVLPPSFPFGGMENPCLTFLTPTLLAGDRSLANVVAHEIAHSWTGNLVTNLNWEHFWLNEGFTVFLERKIKGSMMGEPYRQFSAIEGWKSLIEEVKTRGADHPFTKLIPDLKDCDPDDAFGSVPYEKGHSFLYYLEQLVGGAEIFNPCFRAWIEKYKYSAASSFDFQKHFEEYFRQSVKPEVLSSVDWKTWLHGTGMPPVELKFDNSLAQASDALCGRWLDAKDCSCFSPEDIASFTAAQMIEFLAQLLLQPPLPVEKLQALDKCYNLTASQNAEIKFRWLRLCLRGKWEDMIEPSLAFAAEYQRMKFCRPIFRECYAWDKSKDLAVETYKKYRDTMSYVTATMLAKDLQLSYP</sequence>
<keyword evidence="6" id="KW-0378">Hydrolase</keyword>
<comment type="caution">
    <text evidence="12">The sequence shown here is derived from an EMBL/GenBank/DDBJ whole genome shotgun (WGS) entry which is preliminary data.</text>
</comment>
<dbReference type="SMART" id="SM01263">
    <property type="entry name" value="Leuk-A4-hydro_C"/>
    <property type="match status" value="1"/>
</dbReference>
<dbReference type="SUPFAM" id="SSF48371">
    <property type="entry name" value="ARM repeat"/>
    <property type="match status" value="1"/>
</dbReference>
<gene>
    <name evidence="12" type="primary">RvY_12754-1</name>
    <name evidence="12" type="synonym">RvY_12754.1</name>
    <name evidence="12" type="ORF">RvY_12754</name>
</gene>
<evidence type="ECO:0000256" key="3">
    <source>
        <dbReference type="ARBA" id="ARBA00022490"/>
    </source>
</evidence>
<dbReference type="Pfam" id="PF09127">
    <property type="entry name" value="Leuk-A4-hydro_C"/>
    <property type="match status" value="1"/>
</dbReference>
<evidence type="ECO:0000256" key="9">
    <source>
        <dbReference type="PIRSR" id="PIRSR634015-1"/>
    </source>
</evidence>
<dbReference type="InterPro" id="IPR042097">
    <property type="entry name" value="Aminopeptidase_N-like_N_sf"/>
</dbReference>
<evidence type="ECO:0000259" key="11">
    <source>
        <dbReference type="SMART" id="SM01263"/>
    </source>
</evidence>
<feature type="active site" description="Proton acceptor" evidence="9">
    <location>
        <position position="370"/>
    </location>
</feature>
<evidence type="ECO:0000256" key="2">
    <source>
        <dbReference type="ARBA" id="ARBA00010136"/>
    </source>
</evidence>
<evidence type="ECO:0000256" key="4">
    <source>
        <dbReference type="ARBA" id="ARBA00022670"/>
    </source>
</evidence>
<organism evidence="12 13">
    <name type="scientific">Ramazzottius varieornatus</name>
    <name type="common">Water bear</name>
    <name type="synonym">Tardigrade</name>
    <dbReference type="NCBI Taxonomy" id="947166"/>
    <lineage>
        <taxon>Eukaryota</taxon>
        <taxon>Metazoa</taxon>
        <taxon>Ecdysozoa</taxon>
        <taxon>Tardigrada</taxon>
        <taxon>Eutardigrada</taxon>
        <taxon>Parachela</taxon>
        <taxon>Hypsibioidea</taxon>
        <taxon>Ramazzottiidae</taxon>
        <taxon>Ramazzottius</taxon>
    </lineage>
</organism>
<dbReference type="AlphaFoldDB" id="A0A1D1VT66"/>
<proteinExistence type="inferred from homology"/>
<dbReference type="PRINTS" id="PR00756">
    <property type="entry name" value="ALADIPTASE"/>
</dbReference>
<dbReference type="Gene3D" id="2.60.40.1730">
    <property type="entry name" value="tricorn interacting facor f3 domain"/>
    <property type="match status" value="1"/>
</dbReference>
<feature type="binding site" evidence="10">
    <location>
        <position position="392"/>
    </location>
    <ligand>
        <name>Zn(2+)</name>
        <dbReference type="ChEBI" id="CHEBI:29105"/>
        <note>catalytic</note>
    </ligand>
</feature>
<evidence type="ECO:0000313" key="13">
    <source>
        <dbReference type="Proteomes" id="UP000186922"/>
    </source>
</evidence>
<evidence type="ECO:0000256" key="1">
    <source>
        <dbReference type="ARBA" id="ARBA00004496"/>
    </source>
</evidence>
<evidence type="ECO:0000256" key="8">
    <source>
        <dbReference type="ARBA" id="ARBA00023049"/>
    </source>
</evidence>
<comment type="subcellular location">
    <subcellularLocation>
        <location evidence="1">Cytoplasm</location>
    </subcellularLocation>
</comment>
<dbReference type="OrthoDB" id="79562at2759"/>
<dbReference type="InterPro" id="IPR001930">
    <property type="entry name" value="Peptidase_M1"/>
</dbReference>
<keyword evidence="3" id="KW-0963">Cytoplasm</keyword>
<evidence type="ECO:0000313" key="12">
    <source>
        <dbReference type="EMBL" id="GAV02154.1"/>
    </source>
</evidence>
<evidence type="ECO:0000256" key="7">
    <source>
        <dbReference type="ARBA" id="ARBA00022833"/>
    </source>
</evidence>
<dbReference type="GO" id="GO:0043171">
    <property type="term" value="P:peptide catabolic process"/>
    <property type="evidence" value="ECO:0007669"/>
    <property type="project" value="TreeGrafter"/>
</dbReference>
<accession>A0A1D1VT66</accession>
<feature type="binding site" evidence="10">
    <location>
        <position position="369"/>
    </location>
    <ligand>
        <name>Zn(2+)</name>
        <dbReference type="ChEBI" id="CHEBI:29105"/>
        <note>catalytic</note>
    </ligand>
</feature>
<dbReference type="GO" id="GO:0008270">
    <property type="term" value="F:zinc ion binding"/>
    <property type="evidence" value="ECO:0007669"/>
    <property type="project" value="InterPro"/>
</dbReference>
<dbReference type="STRING" id="947166.A0A1D1VT66"/>
<evidence type="ECO:0000256" key="6">
    <source>
        <dbReference type="ARBA" id="ARBA00022801"/>
    </source>
</evidence>
<dbReference type="MEROPS" id="M01.004"/>
<keyword evidence="7 10" id="KW-0862">Zinc</keyword>
<protein>
    <recommendedName>
        <fullName evidence="11">Peptidase M1 leukotriene A4 hydrolase/aminopeptidase C-terminal domain-containing protein</fullName>
    </recommendedName>
</protein>
<name>A0A1D1VT66_RAMVA</name>
<dbReference type="Gene3D" id="1.10.390.10">
    <property type="entry name" value="Neutral Protease Domain 2"/>
    <property type="match status" value="1"/>
</dbReference>
<dbReference type="InterPro" id="IPR015211">
    <property type="entry name" value="Peptidase_M1_C"/>
</dbReference>
<dbReference type="InterPro" id="IPR045357">
    <property type="entry name" value="Aminopeptidase_N-like_N"/>
</dbReference>
<dbReference type="Pfam" id="PF01433">
    <property type="entry name" value="Peptidase_M1"/>
    <property type="match status" value="1"/>
</dbReference>
<dbReference type="GO" id="GO:0005829">
    <property type="term" value="C:cytosol"/>
    <property type="evidence" value="ECO:0007669"/>
    <property type="project" value="TreeGrafter"/>
</dbReference>
<dbReference type="CDD" id="cd09599">
    <property type="entry name" value="M1_LTA4H"/>
    <property type="match status" value="1"/>
</dbReference>
<evidence type="ECO:0000256" key="5">
    <source>
        <dbReference type="ARBA" id="ARBA00022723"/>
    </source>
</evidence>
<dbReference type="InterPro" id="IPR034015">
    <property type="entry name" value="M1_LTA4H"/>
</dbReference>
<dbReference type="Pfam" id="PF17900">
    <property type="entry name" value="Peptidase_M1_N"/>
    <property type="match status" value="1"/>
</dbReference>
<dbReference type="InterPro" id="IPR049980">
    <property type="entry name" value="LTA4H_cat"/>
</dbReference>